<feature type="region of interest" description="Disordered" evidence="4">
    <location>
        <begin position="1"/>
        <end position="57"/>
    </location>
</feature>
<dbReference type="AlphaFoldDB" id="A0A103XQG1"/>
<dbReference type="Gramene" id="KVH95012">
    <property type="protein sequence ID" value="KVH95012"/>
    <property type="gene ID" value="Ccrd_002919"/>
</dbReference>
<keyword evidence="3" id="KW-0106">Calcium</keyword>
<dbReference type="PANTHER" id="PTHR10891">
    <property type="entry name" value="EF-HAND CALCIUM-BINDING DOMAIN CONTAINING PROTEIN"/>
    <property type="match status" value="1"/>
</dbReference>
<evidence type="ECO:0000313" key="6">
    <source>
        <dbReference type="EMBL" id="KVH95012.1"/>
    </source>
</evidence>
<name>A0A103XQG1_CYNCS</name>
<dbReference type="EMBL" id="LEKV01004452">
    <property type="protein sequence ID" value="KVH95012.1"/>
    <property type="molecule type" value="Genomic_DNA"/>
</dbReference>
<evidence type="ECO:0000259" key="5">
    <source>
        <dbReference type="PROSITE" id="PS50222"/>
    </source>
</evidence>
<evidence type="ECO:0000256" key="2">
    <source>
        <dbReference type="ARBA" id="ARBA00022737"/>
    </source>
</evidence>
<accession>A0A103XQG1</accession>
<dbReference type="InterPro" id="IPR039647">
    <property type="entry name" value="EF_hand_pair_protein_CML-like"/>
</dbReference>
<dbReference type="InterPro" id="IPR018247">
    <property type="entry name" value="EF_Hand_1_Ca_BS"/>
</dbReference>
<proteinExistence type="predicted"/>
<organism evidence="6 7">
    <name type="scientific">Cynara cardunculus var. scolymus</name>
    <name type="common">Globe artichoke</name>
    <name type="synonym">Cynara scolymus</name>
    <dbReference type="NCBI Taxonomy" id="59895"/>
    <lineage>
        <taxon>Eukaryota</taxon>
        <taxon>Viridiplantae</taxon>
        <taxon>Streptophyta</taxon>
        <taxon>Embryophyta</taxon>
        <taxon>Tracheophyta</taxon>
        <taxon>Spermatophyta</taxon>
        <taxon>Magnoliopsida</taxon>
        <taxon>eudicotyledons</taxon>
        <taxon>Gunneridae</taxon>
        <taxon>Pentapetalae</taxon>
        <taxon>asterids</taxon>
        <taxon>campanulids</taxon>
        <taxon>Asterales</taxon>
        <taxon>Asteraceae</taxon>
        <taxon>Carduoideae</taxon>
        <taxon>Cardueae</taxon>
        <taxon>Carduinae</taxon>
        <taxon>Cynara</taxon>
    </lineage>
</organism>
<feature type="domain" description="EF-hand" evidence="5">
    <location>
        <begin position="81"/>
        <end position="116"/>
    </location>
</feature>
<sequence>MKIAAKINPKNLFRSKKSRSVSRSNPSSFGSYATTSSSSPEHSHRHHQFKSTGVATPTSVLRVHSRSHEISSDEWSENSTDGQFELVQAFRFIDSDGDGRITREELEALLNRIGGSEPSIREELSLMLSEVDRDGDGIITLEEFGAISSAFAPPACDTELRDVFKFFDTDHDGRITAEELFAVFNSIGGGCTLEECRSMISSVDKNGDGFVCFEDFSRMMEQQR</sequence>
<keyword evidence="2" id="KW-0677">Repeat</keyword>
<keyword evidence="7" id="KW-1185">Reference proteome</keyword>
<dbReference type="PROSITE" id="PS50222">
    <property type="entry name" value="EF_HAND_2"/>
    <property type="match status" value="4"/>
</dbReference>
<dbReference type="InterPro" id="IPR002048">
    <property type="entry name" value="EF_hand_dom"/>
</dbReference>
<dbReference type="InterPro" id="IPR011992">
    <property type="entry name" value="EF-hand-dom_pair"/>
</dbReference>
<gene>
    <name evidence="6" type="ORF">Ccrd_002919</name>
</gene>
<evidence type="ECO:0000313" key="7">
    <source>
        <dbReference type="Proteomes" id="UP000243975"/>
    </source>
</evidence>
<dbReference type="OrthoDB" id="26525at2759"/>
<dbReference type="STRING" id="59895.A0A103XQG1"/>
<evidence type="ECO:0000256" key="1">
    <source>
        <dbReference type="ARBA" id="ARBA00022723"/>
    </source>
</evidence>
<dbReference type="PROSITE" id="PS00018">
    <property type="entry name" value="EF_HAND_1"/>
    <property type="match status" value="4"/>
</dbReference>
<evidence type="ECO:0000256" key="3">
    <source>
        <dbReference type="ARBA" id="ARBA00022837"/>
    </source>
</evidence>
<comment type="caution">
    <text evidence="6">The sequence shown here is derived from an EMBL/GenBank/DDBJ whole genome shotgun (WGS) entry which is preliminary data.</text>
</comment>
<evidence type="ECO:0000256" key="4">
    <source>
        <dbReference type="SAM" id="MobiDB-lite"/>
    </source>
</evidence>
<dbReference type="Pfam" id="PF13499">
    <property type="entry name" value="EF-hand_7"/>
    <property type="match status" value="2"/>
</dbReference>
<feature type="domain" description="EF-hand" evidence="5">
    <location>
        <begin position="191"/>
        <end position="224"/>
    </location>
</feature>
<feature type="compositionally biased region" description="Low complexity" evidence="4">
    <location>
        <begin position="21"/>
        <end position="40"/>
    </location>
</feature>
<reference evidence="6 7" key="1">
    <citation type="journal article" date="2016" name="Sci. Rep.">
        <title>The genome sequence of the outbreeding globe artichoke constructed de novo incorporating a phase-aware low-pass sequencing strategy of F1 progeny.</title>
        <authorList>
            <person name="Scaglione D."/>
            <person name="Reyes-Chin-Wo S."/>
            <person name="Acquadro A."/>
            <person name="Froenicke L."/>
            <person name="Portis E."/>
            <person name="Beitel C."/>
            <person name="Tirone M."/>
            <person name="Mauro R."/>
            <person name="Lo Monaco A."/>
            <person name="Mauromicale G."/>
            <person name="Faccioli P."/>
            <person name="Cattivelli L."/>
            <person name="Rieseberg L."/>
            <person name="Michelmore R."/>
            <person name="Lanteri S."/>
        </authorList>
    </citation>
    <scope>NUCLEOTIDE SEQUENCE [LARGE SCALE GENOMIC DNA]</scope>
    <source>
        <strain evidence="6">2C</strain>
    </source>
</reference>
<dbReference type="OMA" id="LNPKRFF"/>
<dbReference type="GO" id="GO:0005509">
    <property type="term" value="F:calcium ion binding"/>
    <property type="evidence" value="ECO:0007669"/>
    <property type="project" value="InterPro"/>
</dbReference>
<feature type="domain" description="EF-hand" evidence="5">
    <location>
        <begin position="119"/>
        <end position="154"/>
    </location>
</feature>
<dbReference type="Proteomes" id="UP000243975">
    <property type="component" value="Unassembled WGS sequence"/>
</dbReference>
<protein>
    <submittedName>
        <fullName evidence="6">Calcium-binding EF-hand</fullName>
    </submittedName>
</protein>
<keyword evidence="1" id="KW-0479">Metal-binding</keyword>
<dbReference type="Gene3D" id="1.10.238.10">
    <property type="entry name" value="EF-hand"/>
    <property type="match status" value="2"/>
</dbReference>
<feature type="domain" description="EF-hand" evidence="5">
    <location>
        <begin position="155"/>
        <end position="190"/>
    </location>
</feature>
<dbReference type="SMART" id="SM00054">
    <property type="entry name" value="EFh"/>
    <property type="match status" value="4"/>
</dbReference>
<dbReference type="FunFam" id="1.10.238.10:FF:000001">
    <property type="entry name" value="Calmodulin 1"/>
    <property type="match status" value="1"/>
</dbReference>
<dbReference type="CDD" id="cd00051">
    <property type="entry name" value="EFh"/>
    <property type="match status" value="2"/>
</dbReference>
<dbReference type="SUPFAM" id="SSF47473">
    <property type="entry name" value="EF-hand"/>
    <property type="match status" value="1"/>
</dbReference>